<organism evidence="9 10">
    <name type="scientific">Halomarina salina</name>
    <dbReference type="NCBI Taxonomy" id="1872699"/>
    <lineage>
        <taxon>Archaea</taxon>
        <taxon>Methanobacteriati</taxon>
        <taxon>Methanobacteriota</taxon>
        <taxon>Stenosarchaea group</taxon>
        <taxon>Halobacteria</taxon>
        <taxon>Halobacteriales</taxon>
        <taxon>Natronomonadaceae</taxon>
        <taxon>Halomarina</taxon>
    </lineage>
</organism>
<evidence type="ECO:0000256" key="5">
    <source>
        <dbReference type="ARBA" id="ARBA00022932"/>
    </source>
</evidence>
<keyword evidence="5 9" id="KW-0239">DNA-directed DNA polymerase</keyword>
<sequence>MPFTFDFLDGDVLAWSVDGDGVACERIEDYRPTMYVSAASHERADLDEIRGFVAEHPHVVDMAYERHRPGFRHDAEAVLRVDVDDVKSVTSVAHTVRGWGTPGEYRLFDVDLSREFRFCLERDVEPLPGGDVEPDDDSSRELRVCTIDVAATQLASDAITGLAVDGRDYTGDPQDVLDDLVAHLRESDPDVLDLNTARLVPRLSATAAAHDREDLFLGRRPGWQQLAGASTYTSYGEVGHSPARYSVPGRVIVDRSNTFLWNRSNLAGCLFVVEQSRKPLQELAWASIGNVLTAIQIREARRRNVLVPWNSWRCEFFKGARQHLDADRGGHTVEPEVGVHEDVHELDFSALYPNIMVTRNVSPETVCCGCHADREDVPGLGYSICDEQGYLTDVLGPLIERRDRAKGTLRASDDPRARAVAEGISSAIKWILVSCFGYQGFSNARYGRIEAHEAINAYAREILLDTKATLESHGWHVRHGIVDSLWVTADPDRSQTPLDDLCRLVSDDVGIRLEYEGRFDWLAFCPAASSDAPAAAGDAPDAGVDGALTKYFGRRSDETAAPDDAQYKFRGVECRQRSTPPYVADAQRTLVETFDRHRTPERVCDRLRGFLAEVRTEDVDPLDLRIENRVSKAAEEYTQRTRNVAALERAARLGMEKHPGEGVAYVVVDDDRRSCDRVRLAAERPDRYDASFYADLLVRAATSVVGPLGWREGDVRRYLADRVDGTVTAY</sequence>
<dbReference type="Proteomes" id="UP001596099">
    <property type="component" value="Unassembled WGS sequence"/>
</dbReference>
<dbReference type="Gene3D" id="3.90.1600.10">
    <property type="entry name" value="Palm domain of DNA polymerase"/>
    <property type="match status" value="1"/>
</dbReference>
<dbReference type="NCBIfam" id="NF004418">
    <property type="entry name" value="PRK05761.1-4"/>
    <property type="match status" value="1"/>
</dbReference>
<dbReference type="GO" id="GO:0003887">
    <property type="term" value="F:DNA-directed DNA polymerase activity"/>
    <property type="evidence" value="ECO:0007669"/>
    <property type="project" value="UniProtKB-KW"/>
</dbReference>
<dbReference type="SUPFAM" id="SSF56672">
    <property type="entry name" value="DNA/RNA polymerases"/>
    <property type="match status" value="1"/>
</dbReference>
<dbReference type="SUPFAM" id="SSF53098">
    <property type="entry name" value="Ribonuclease H-like"/>
    <property type="match status" value="1"/>
</dbReference>
<evidence type="ECO:0000256" key="2">
    <source>
        <dbReference type="ARBA" id="ARBA00012417"/>
    </source>
</evidence>
<dbReference type="RefSeq" id="WP_247417172.1">
    <property type="nucleotide sequence ID" value="NZ_JALLGW010000001.1"/>
</dbReference>
<proteinExistence type="inferred from homology"/>
<keyword evidence="4 9" id="KW-0548">Nucleotidyltransferase</keyword>
<evidence type="ECO:0000256" key="3">
    <source>
        <dbReference type="ARBA" id="ARBA00022679"/>
    </source>
</evidence>
<dbReference type="InterPro" id="IPR042087">
    <property type="entry name" value="DNA_pol_B_thumb"/>
</dbReference>
<dbReference type="EC" id="2.7.7.7" evidence="2"/>
<dbReference type="InterPro" id="IPR023211">
    <property type="entry name" value="DNA_pol_palm_dom_sf"/>
</dbReference>
<dbReference type="Gene3D" id="1.10.132.60">
    <property type="entry name" value="DNA polymerase family B, C-terminal domain"/>
    <property type="match status" value="1"/>
</dbReference>
<keyword evidence="10" id="KW-1185">Reference proteome</keyword>
<comment type="caution">
    <text evidence="9">The sequence shown here is derived from an EMBL/GenBank/DDBJ whole genome shotgun (WGS) entry which is preliminary data.</text>
</comment>
<comment type="catalytic activity">
    <reaction evidence="7">
        <text>DNA(n) + a 2'-deoxyribonucleoside 5'-triphosphate = DNA(n+1) + diphosphate</text>
        <dbReference type="Rhea" id="RHEA:22508"/>
        <dbReference type="Rhea" id="RHEA-COMP:17339"/>
        <dbReference type="Rhea" id="RHEA-COMP:17340"/>
        <dbReference type="ChEBI" id="CHEBI:33019"/>
        <dbReference type="ChEBI" id="CHEBI:61560"/>
        <dbReference type="ChEBI" id="CHEBI:173112"/>
        <dbReference type="EC" id="2.7.7.7"/>
    </reaction>
</comment>
<evidence type="ECO:0000313" key="9">
    <source>
        <dbReference type="EMBL" id="MFC5973073.1"/>
    </source>
</evidence>
<dbReference type="InterPro" id="IPR050240">
    <property type="entry name" value="DNA_pol_type-B"/>
</dbReference>
<feature type="domain" description="DNA-directed DNA polymerase family B multifunctional" evidence="8">
    <location>
        <begin position="297"/>
        <end position="475"/>
    </location>
</feature>
<evidence type="ECO:0000259" key="8">
    <source>
        <dbReference type="Pfam" id="PF00136"/>
    </source>
</evidence>
<dbReference type="InterPro" id="IPR006172">
    <property type="entry name" value="DNA-dir_DNA_pol_B"/>
</dbReference>
<evidence type="ECO:0000256" key="6">
    <source>
        <dbReference type="ARBA" id="ARBA00023125"/>
    </source>
</evidence>
<evidence type="ECO:0000313" key="10">
    <source>
        <dbReference type="Proteomes" id="UP001596099"/>
    </source>
</evidence>
<dbReference type="InterPro" id="IPR043502">
    <property type="entry name" value="DNA/RNA_pol_sf"/>
</dbReference>
<dbReference type="PANTHER" id="PTHR10322:SF23">
    <property type="entry name" value="DNA POLYMERASE DELTA CATALYTIC SUBUNIT"/>
    <property type="match status" value="1"/>
</dbReference>
<dbReference type="SMART" id="SM00486">
    <property type="entry name" value="POLBc"/>
    <property type="match status" value="1"/>
</dbReference>
<accession>A0ABD5RRK7</accession>
<gene>
    <name evidence="9" type="ORF">ACFPYI_17200</name>
</gene>
<protein>
    <recommendedName>
        <fullName evidence="2">DNA-directed DNA polymerase</fullName>
        <ecNumber evidence="2">2.7.7.7</ecNumber>
    </recommendedName>
</protein>
<name>A0ABD5RRK7_9EURY</name>
<evidence type="ECO:0000256" key="1">
    <source>
        <dbReference type="ARBA" id="ARBA00005755"/>
    </source>
</evidence>
<dbReference type="AlphaFoldDB" id="A0ABD5RRK7"/>
<dbReference type="Gene3D" id="1.10.287.690">
    <property type="entry name" value="Helix hairpin bin"/>
    <property type="match status" value="1"/>
</dbReference>
<dbReference type="PANTHER" id="PTHR10322">
    <property type="entry name" value="DNA POLYMERASE CATALYTIC SUBUNIT"/>
    <property type="match status" value="1"/>
</dbReference>
<dbReference type="InterPro" id="IPR012337">
    <property type="entry name" value="RNaseH-like_sf"/>
</dbReference>
<comment type="similarity">
    <text evidence="1">Belongs to the DNA polymerase type-B family.</text>
</comment>
<evidence type="ECO:0000256" key="7">
    <source>
        <dbReference type="ARBA" id="ARBA00049244"/>
    </source>
</evidence>
<reference evidence="9 10" key="1">
    <citation type="journal article" date="2019" name="Int. J. Syst. Evol. Microbiol.">
        <title>The Global Catalogue of Microorganisms (GCM) 10K type strain sequencing project: providing services to taxonomists for standard genome sequencing and annotation.</title>
        <authorList>
            <consortium name="The Broad Institute Genomics Platform"/>
            <consortium name="The Broad Institute Genome Sequencing Center for Infectious Disease"/>
            <person name="Wu L."/>
            <person name="Ma J."/>
        </authorList>
    </citation>
    <scope>NUCLEOTIDE SEQUENCE [LARGE SCALE GENOMIC DNA]</scope>
    <source>
        <strain evidence="9 10">CGMCC 1.12543</strain>
    </source>
</reference>
<dbReference type="Pfam" id="PF00136">
    <property type="entry name" value="DNA_pol_B"/>
    <property type="match status" value="1"/>
</dbReference>
<dbReference type="GO" id="GO:0003677">
    <property type="term" value="F:DNA binding"/>
    <property type="evidence" value="ECO:0007669"/>
    <property type="project" value="UniProtKB-KW"/>
</dbReference>
<evidence type="ECO:0000256" key="4">
    <source>
        <dbReference type="ARBA" id="ARBA00022695"/>
    </source>
</evidence>
<dbReference type="EMBL" id="JBHSQH010000001">
    <property type="protein sequence ID" value="MFC5973073.1"/>
    <property type="molecule type" value="Genomic_DNA"/>
</dbReference>
<dbReference type="InterPro" id="IPR006134">
    <property type="entry name" value="DNA-dir_DNA_pol_B_multi_dom"/>
</dbReference>
<keyword evidence="6" id="KW-0238">DNA-binding</keyword>
<keyword evidence="3 9" id="KW-0808">Transferase</keyword>